<dbReference type="InterPro" id="IPR003313">
    <property type="entry name" value="AraC-bd"/>
</dbReference>
<dbReference type="GO" id="GO:0003700">
    <property type="term" value="F:DNA-binding transcription factor activity"/>
    <property type="evidence" value="ECO:0007669"/>
    <property type="project" value="InterPro"/>
</dbReference>
<evidence type="ECO:0000256" key="3">
    <source>
        <dbReference type="ARBA" id="ARBA00023159"/>
    </source>
</evidence>
<dbReference type="RefSeq" id="WP_092862537.1">
    <property type="nucleotide sequence ID" value="NZ_FOQH01000009.1"/>
</dbReference>
<feature type="domain" description="HTH araC/xylS-type" evidence="5">
    <location>
        <begin position="200"/>
        <end position="298"/>
    </location>
</feature>
<protein>
    <submittedName>
        <fullName evidence="6">Transcriptional regulator, AraC family</fullName>
    </submittedName>
</protein>
<proteinExistence type="predicted"/>
<dbReference type="Pfam" id="PF02311">
    <property type="entry name" value="AraC_binding"/>
    <property type="match status" value="1"/>
</dbReference>
<dbReference type="InterPro" id="IPR018060">
    <property type="entry name" value="HTH_AraC"/>
</dbReference>
<dbReference type="EMBL" id="FOQH01000009">
    <property type="protein sequence ID" value="SFI77305.1"/>
    <property type="molecule type" value="Genomic_DNA"/>
</dbReference>
<dbReference type="PANTHER" id="PTHR46796">
    <property type="entry name" value="HTH-TYPE TRANSCRIPTIONAL ACTIVATOR RHAS-RELATED"/>
    <property type="match status" value="1"/>
</dbReference>
<dbReference type="PROSITE" id="PS01124">
    <property type="entry name" value="HTH_ARAC_FAMILY_2"/>
    <property type="match status" value="1"/>
</dbReference>
<name>A0A1I3KYX7_9RHOB</name>
<keyword evidence="3" id="KW-0010">Activator</keyword>
<dbReference type="InterPro" id="IPR020449">
    <property type="entry name" value="Tscrpt_reg_AraC-type_HTH"/>
</dbReference>
<evidence type="ECO:0000313" key="7">
    <source>
        <dbReference type="Proteomes" id="UP000199377"/>
    </source>
</evidence>
<keyword evidence="4" id="KW-0804">Transcription</keyword>
<evidence type="ECO:0000256" key="4">
    <source>
        <dbReference type="ARBA" id="ARBA00023163"/>
    </source>
</evidence>
<dbReference type="STRING" id="1114924.SAMN05216258_109127"/>
<sequence>MDFPARFRHFSTMSRAESPPPTTPPIPAYALYGEQREFPDVLHCEGIWDRAHRYDWVIAPHRHPGLEQVFFIAEGGGWVELDGTRRALSPPCAIWAPRRVVHGFRFVEGTRGHVISIPSAELAPAVSADPDLAAFARAPRLMPGDAALRGAVEALHEEWRGAAPLRAPLLRALALALVARLARASAAQGRAPGAVEARMEAFEALARETLSKGWKVADYARALGCSATHLTRLTRVHAGQSPAAFLSGLRMQEARRLLAYTLMDVAEVGYRLGYEDPSYFSRAFRRETGLSPSAFRRPYRSDP</sequence>
<dbReference type="PRINTS" id="PR00032">
    <property type="entry name" value="HTHARAC"/>
</dbReference>
<organism evidence="6 7">
    <name type="scientific">Albimonas pacifica</name>
    <dbReference type="NCBI Taxonomy" id="1114924"/>
    <lineage>
        <taxon>Bacteria</taxon>
        <taxon>Pseudomonadati</taxon>
        <taxon>Pseudomonadota</taxon>
        <taxon>Alphaproteobacteria</taxon>
        <taxon>Rhodobacterales</taxon>
        <taxon>Paracoccaceae</taxon>
        <taxon>Albimonas</taxon>
    </lineage>
</organism>
<dbReference type="Pfam" id="PF12833">
    <property type="entry name" value="HTH_18"/>
    <property type="match status" value="1"/>
</dbReference>
<dbReference type="SMART" id="SM00342">
    <property type="entry name" value="HTH_ARAC"/>
    <property type="match status" value="1"/>
</dbReference>
<dbReference type="Gene3D" id="1.10.10.60">
    <property type="entry name" value="Homeodomain-like"/>
    <property type="match status" value="1"/>
</dbReference>
<dbReference type="OrthoDB" id="8004517at2"/>
<dbReference type="SUPFAM" id="SSF51182">
    <property type="entry name" value="RmlC-like cupins"/>
    <property type="match status" value="1"/>
</dbReference>
<accession>A0A1I3KYX7</accession>
<dbReference type="Proteomes" id="UP000199377">
    <property type="component" value="Unassembled WGS sequence"/>
</dbReference>
<dbReference type="InterPro" id="IPR011051">
    <property type="entry name" value="RmlC_Cupin_sf"/>
</dbReference>
<dbReference type="InterPro" id="IPR009057">
    <property type="entry name" value="Homeodomain-like_sf"/>
</dbReference>
<dbReference type="GO" id="GO:0043565">
    <property type="term" value="F:sequence-specific DNA binding"/>
    <property type="evidence" value="ECO:0007669"/>
    <property type="project" value="InterPro"/>
</dbReference>
<dbReference type="AlphaFoldDB" id="A0A1I3KYX7"/>
<evidence type="ECO:0000259" key="5">
    <source>
        <dbReference type="PROSITE" id="PS01124"/>
    </source>
</evidence>
<dbReference type="CDD" id="cd06999">
    <property type="entry name" value="cupin_HpaA-like_N"/>
    <property type="match status" value="1"/>
</dbReference>
<keyword evidence="7" id="KW-1185">Reference proteome</keyword>
<dbReference type="InterPro" id="IPR018062">
    <property type="entry name" value="HTH_AraC-typ_CS"/>
</dbReference>
<reference evidence="6 7" key="1">
    <citation type="submission" date="2016-10" db="EMBL/GenBank/DDBJ databases">
        <authorList>
            <person name="de Groot N.N."/>
        </authorList>
    </citation>
    <scope>NUCLEOTIDE SEQUENCE [LARGE SCALE GENOMIC DNA]</scope>
    <source>
        <strain evidence="6 7">CGMCC 1.11030</strain>
    </source>
</reference>
<dbReference type="PROSITE" id="PS00041">
    <property type="entry name" value="HTH_ARAC_FAMILY_1"/>
    <property type="match status" value="1"/>
</dbReference>
<dbReference type="Gene3D" id="2.60.120.10">
    <property type="entry name" value="Jelly Rolls"/>
    <property type="match status" value="1"/>
</dbReference>
<keyword evidence="2" id="KW-0238">DNA-binding</keyword>
<keyword evidence="1" id="KW-0805">Transcription regulation</keyword>
<dbReference type="InterPro" id="IPR050204">
    <property type="entry name" value="AraC_XylS_family_regulators"/>
</dbReference>
<dbReference type="InterPro" id="IPR014710">
    <property type="entry name" value="RmlC-like_jellyroll"/>
</dbReference>
<dbReference type="SUPFAM" id="SSF46689">
    <property type="entry name" value="Homeodomain-like"/>
    <property type="match status" value="1"/>
</dbReference>
<evidence type="ECO:0000313" key="6">
    <source>
        <dbReference type="EMBL" id="SFI77305.1"/>
    </source>
</evidence>
<dbReference type="PANTHER" id="PTHR46796:SF13">
    <property type="entry name" value="HTH-TYPE TRANSCRIPTIONAL ACTIVATOR RHAS"/>
    <property type="match status" value="1"/>
</dbReference>
<gene>
    <name evidence="6" type="ORF">SAMN05216258_109127</name>
</gene>
<dbReference type="InterPro" id="IPR047264">
    <property type="entry name" value="Cupin_HpaA-like_N"/>
</dbReference>
<evidence type="ECO:0000256" key="1">
    <source>
        <dbReference type="ARBA" id="ARBA00023015"/>
    </source>
</evidence>
<evidence type="ECO:0000256" key="2">
    <source>
        <dbReference type="ARBA" id="ARBA00023125"/>
    </source>
</evidence>